<evidence type="ECO:0000259" key="3">
    <source>
        <dbReference type="PROSITE" id="PS50071"/>
    </source>
</evidence>
<dbReference type="InterPro" id="IPR009057">
    <property type="entry name" value="Homeodomain-like_sf"/>
</dbReference>
<keyword evidence="5" id="KW-1185">Reference proteome</keyword>
<feature type="DNA-binding region" description="Homeobox" evidence="2">
    <location>
        <begin position="68"/>
        <end position="127"/>
    </location>
</feature>
<dbReference type="PROSITE" id="PS50071">
    <property type="entry name" value="HOMEOBOX_2"/>
    <property type="match status" value="1"/>
</dbReference>
<dbReference type="SUPFAM" id="SSF46689">
    <property type="entry name" value="Homeodomain-like"/>
    <property type="match status" value="1"/>
</dbReference>
<feature type="domain" description="Homeobox" evidence="3">
    <location>
        <begin position="66"/>
        <end position="126"/>
    </location>
</feature>
<accession>A0A1J7H4T8</accession>
<dbReference type="Proteomes" id="UP000188354">
    <property type="component" value="Chromosome LG16"/>
</dbReference>
<dbReference type="SMART" id="SM00389">
    <property type="entry name" value="HOX"/>
    <property type="match status" value="1"/>
</dbReference>
<keyword evidence="2" id="KW-0371">Homeobox</keyword>
<keyword evidence="2" id="KW-0539">Nucleus</keyword>
<organism evidence="4 5">
    <name type="scientific">Lupinus angustifolius</name>
    <name type="common">Narrow-leaved blue lupine</name>
    <dbReference type="NCBI Taxonomy" id="3871"/>
    <lineage>
        <taxon>Eukaryota</taxon>
        <taxon>Viridiplantae</taxon>
        <taxon>Streptophyta</taxon>
        <taxon>Embryophyta</taxon>
        <taxon>Tracheophyta</taxon>
        <taxon>Spermatophyta</taxon>
        <taxon>Magnoliopsida</taxon>
        <taxon>eudicotyledons</taxon>
        <taxon>Gunneridae</taxon>
        <taxon>Pentapetalae</taxon>
        <taxon>rosids</taxon>
        <taxon>fabids</taxon>
        <taxon>Fabales</taxon>
        <taxon>Fabaceae</taxon>
        <taxon>Papilionoideae</taxon>
        <taxon>50 kb inversion clade</taxon>
        <taxon>genistoids sensu lato</taxon>
        <taxon>core genistoids</taxon>
        <taxon>Genisteae</taxon>
        <taxon>Lupinus</taxon>
    </lineage>
</organism>
<sequence length="272" mass="30463">MEISNDDFMEVEIGSSLESLQNYLASQRELFHSQIDQFQQIVVTQCNLTGVNPLSQEMAAGALSIKIGKRPRDLINPKAVNYMQSIFSIKDVISKKESREISALLGVTVTQVRDFFNSQRSRVRRLVQLSRERALISNSCEEYHDGQIDSDPMRPINPVPLNSAGPANAVEASCSTQEATFSGLDDLDKHFVDNIFSLMRKEETFSGQEKLMEWILTVQNFSVLLWFLTKGGVIILATWLSTAAVEEQTSVLLLILKANLDPIVNNTVFGLF</sequence>
<dbReference type="GO" id="GO:0005634">
    <property type="term" value="C:nucleus"/>
    <property type="evidence" value="ECO:0007669"/>
    <property type="project" value="UniProtKB-SubCell"/>
</dbReference>
<evidence type="ECO:0000256" key="2">
    <source>
        <dbReference type="PROSITE-ProRule" id="PRU00108"/>
    </source>
</evidence>
<evidence type="ECO:0000256" key="1">
    <source>
        <dbReference type="ARBA" id="ARBA00004123"/>
    </source>
</evidence>
<reference evidence="4 5" key="1">
    <citation type="journal article" date="2017" name="Plant Biotechnol. J.">
        <title>A comprehensive draft genome sequence for lupin (Lupinus angustifolius), an emerging health food: insights into plant-microbe interactions and legume evolution.</title>
        <authorList>
            <person name="Hane J.K."/>
            <person name="Ming Y."/>
            <person name="Kamphuis L.G."/>
            <person name="Nelson M.N."/>
            <person name="Garg G."/>
            <person name="Atkins C.A."/>
            <person name="Bayer P.E."/>
            <person name="Bravo A."/>
            <person name="Bringans S."/>
            <person name="Cannon S."/>
            <person name="Edwards D."/>
            <person name="Foley R."/>
            <person name="Gao L.L."/>
            <person name="Harrison M.J."/>
            <person name="Huang W."/>
            <person name="Hurgobin B."/>
            <person name="Li S."/>
            <person name="Liu C.W."/>
            <person name="McGrath A."/>
            <person name="Morahan G."/>
            <person name="Murray J."/>
            <person name="Weller J."/>
            <person name="Jian J."/>
            <person name="Singh K.B."/>
        </authorList>
    </citation>
    <scope>NUCLEOTIDE SEQUENCE [LARGE SCALE GENOMIC DNA]</scope>
    <source>
        <strain evidence="5">cv. Tanjil</strain>
        <tissue evidence="4">Whole plant</tissue>
    </source>
</reference>
<proteinExistence type="predicted"/>
<evidence type="ECO:0000313" key="4">
    <source>
        <dbReference type="EMBL" id="OIV95410.1"/>
    </source>
</evidence>
<name>A0A1J7H4T8_LUPAN</name>
<dbReference type="InterPro" id="IPR001356">
    <property type="entry name" value="HD"/>
</dbReference>
<dbReference type="Gramene" id="OIV95410">
    <property type="protein sequence ID" value="OIV95410"/>
    <property type="gene ID" value="TanjilG_06279"/>
</dbReference>
<dbReference type="STRING" id="3871.A0A1J7H4T8"/>
<dbReference type="Gene3D" id="1.10.10.60">
    <property type="entry name" value="Homeodomain-like"/>
    <property type="match status" value="1"/>
</dbReference>
<evidence type="ECO:0000313" key="5">
    <source>
        <dbReference type="Proteomes" id="UP000188354"/>
    </source>
</evidence>
<dbReference type="EMBL" id="CM007376">
    <property type="protein sequence ID" value="OIV95410.1"/>
    <property type="molecule type" value="Genomic_DNA"/>
</dbReference>
<dbReference type="OMA" id="CEEYHDG"/>
<dbReference type="GO" id="GO:0003677">
    <property type="term" value="F:DNA binding"/>
    <property type="evidence" value="ECO:0007669"/>
    <property type="project" value="UniProtKB-UniRule"/>
</dbReference>
<comment type="subcellular location">
    <subcellularLocation>
        <location evidence="1 2">Nucleus</location>
    </subcellularLocation>
</comment>
<gene>
    <name evidence="4" type="ORF">TanjilG_06279</name>
</gene>
<dbReference type="AlphaFoldDB" id="A0A1J7H4T8"/>
<keyword evidence="2" id="KW-0238">DNA-binding</keyword>
<protein>
    <recommendedName>
        <fullName evidence="3">Homeobox domain-containing protein</fullName>
    </recommendedName>
</protein>